<reference evidence="4" key="2">
    <citation type="submission" date="2023-06" db="EMBL/GenBank/DDBJ databases">
        <authorList>
            <consortium name="Lawrence Berkeley National Laboratory"/>
            <person name="Haridas S."/>
            <person name="Hensen N."/>
            <person name="Bonometti L."/>
            <person name="Westerberg I."/>
            <person name="Brannstrom I.O."/>
            <person name="Guillou S."/>
            <person name="Cros-Aarteil S."/>
            <person name="Calhoun S."/>
            <person name="Kuo A."/>
            <person name="Mondo S."/>
            <person name="Pangilinan J."/>
            <person name="Riley R."/>
            <person name="Labutti K."/>
            <person name="Andreopoulos B."/>
            <person name="Lipzen A."/>
            <person name="Chen C."/>
            <person name="Yanf M."/>
            <person name="Daum C."/>
            <person name="Ng V."/>
            <person name="Clum A."/>
            <person name="Steindorff A."/>
            <person name="Ohm R."/>
            <person name="Martin F."/>
            <person name="Silar P."/>
            <person name="Natvig D."/>
            <person name="Lalanne C."/>
            <person name="Gautier V."/>
            <person name="Ament-Velasquez S.L."/>
            <person name="Kruys A."/>
            <person name="Hutchinson M.I."/>
            <person name="Powell A.J."/>
            <person name="Barry K."/>
            <person name="Miller A.N."/>
            <person name="Grigoriev I.V."/>
            <person name="Debuchy R."/>
            <person name="Gladieux P."/>
            <person name="Thoren M.H."/>
            <person name="Johannesson H."/>
        </authorList>
    </citation>
    <scope>NUCLEOTIDE SEQUENCE</scope>
    <source>
        <strain evidence="4">CBS 955.72</strain>
    </source>
</reference>
<feature type="region of interest" description="Disordered" evidence="1">
    <location>
        <begin position="236"/>
        <end position="272"/>
    </location>
</feature>
<reference evidence="4" key="1">
    <citation type="journal article" date="2023" name="Mol. Phylogenet. Evol.">
        <title>Genome-scale phylogeny and comparative genomics of the fungal order Sordariales.</title>
        <authorList>
            <person name="Hensen N."/>
            <person name="Bonometti L."/>
            <person name="Westerberg I."/>
            <person name="Brannstrom I.O."/>
            <person name="Guillou S."/>
            <person name="Cros-Aarteil S."/>
            <person name="Calhoun S."/>
            <person name="Haridas S."/>
            <person name="Kuo A."/>
            <person name="Mondo S."/>
            <person name="Pangilinan J."/>
            <person name="Riley R."/>
            <person name="LaButti K."/>
            <person name="Andreopoulos B."/>
            <person name="Lipzen A."/>
            <person name="Chen C."/>
            <person name="Yan M."/>
            <person name="Daum C."/>
            <person name="Ng V."/>
            <person name="Clum A."/>
            <person name="Steindorff A."/>
            <person name="Ohm R.A."/>
            <person name="Martin F."/>
            <person name="Silar P."/>
            <person name="Natvig D.O."/>
            <person name="Lalanne C."/>
            <person name="Gautier V."/>
            <person name="Ament-Velasquez S.L."/>
            <person name="Kruys A."/>
            <person name="Hutchinson M.I."/>
            <person name="Powell A.J."/>
            <person name="Barry K."/>
            <person name="Miller A.N."/>
            <person name="Grigoriev I.V."/>
            <person name="Debuchy R."/>
            <person name="Gladieux P."/>
            <person name="Hiltunen Thoren M."/>
            <person name="Johannesson H."/>
        </authorList>
    </citation>
    <scope>NUCLEOTIDE SEQUENCE</scope>
    <source>
        <strain evidence="4">CBS 955.72</strain>
    </source>
</reference>
<protein>
    <recommendedName>
        <fullName evidence="6">NACHT-NTPase and P-loop NTPases N-terminal domain-containing protein</fullName>
    </recommendedName>
</protein>
<evidence type="ECO:0008006" key="6">
    <source>
        <dbReference type="Google" id="ProtNLM"/>
    </source>
</evidence>
<organism evidence="4 5">
    <name type="scientific">Lasiosphaeria hispida</name>
    <dbReference type="NCBI Taxonomy" id="260671"/>
    <lineage>
        <taxon>Eukaryota</taxon>
        <taxon>Fungi</taxon>
        <taxon>Dikarya</taxon>
        <taxon>Ascomycota</taxon>
        <taxon>Pezizomycotina</taxon>
        <taxon>Sordariomycetes</taxon>
        <taxon>Sordariomycetidae</taxon>
        <taxon>Sordariales</taxon>
        <taxon>Lasiosphaeriaceae</taxon>
        <taxon>Lasiosphaeria</taxon>
    </lineage>
</organism>
<dbReference type="InterPro" id="IPR031352">
    <property type="entry name" value="SesA"/>
</dbReference>
<evidence type="ECO:0000313" key="4">
    <source>
        <dbReference type="EMBL" id="KAK3346449.1"/>
    </source>
</evidence>
<dbReference type="Pfam" id="PF17106">
    <property type="entry name" value="NACHT_sigma"/>
    <property type="match status" value="1"/>
</dbReference>
<evidence type="ECO:0000259" key="2">
    <source>
        <dbReference type="Pfam" id="PF17106"/>
    </source>
</evidence>
<comment type="caution">
    <text evidence="4">The sequence shown here is derived from an EMBL/GenBank/DDBJ whole genome shotgun (WGS) entry which is preliminary data.</text>
</comment>
<feature type="compositionally biased region" description="Low complexity" evidence="1">
    <location>
        <begin position="240"/>
        <end position="255"/>
    </location>
</feature>
<feature type="region of interest" description="Disordered" evidence="1">
    <location>
        <begin position="9"/>
        <end position="60"/>
    </location>
</feature>
<dbReference type="Proteomes" id="UP001275084">
    <property type="component" value="Unassembled WGS sequence"/>
</dbReference>
<feature type="compositionally biased region" description="Low complexity" evidence="1">
    <location>
        <begin position="34"/>
        <end position="45"/>
    </location>
</feature>
<accession>A0AAJ0HBA4</accession>
<evidence type="ECO:0000259" key="3">
    <source>
        <dbReference type="Pfam" id="PF17107"/>
    </source>
</evidence>
<evidence type="ECO:0000256" key="1">
    <source>
        <dbReference type="SAM" id="MobiDB-lite"/>
    </source>
</evidence>
<evidence type="ECO:0000313" key="5">
    <source>
        <dbReference type="Proteomes" id="UP001275084"/>
    </source>
</evidence>
<dbReference type="InterPro" id="IPR031353">
    <property type="entry name" value="NACHT_sigma"/>
</dbReference>
<feature type="domain" description="NACHT-NTPase and P-loop NTPases N-terminal" evidence="3">
    <location>
        <begin position="71"/>
        <end position="190"/>
    </location>
</feature>
<name>A0AAJ0HBA4_9PEZI</name>
<feature type="compositionally biased region" description="Polar residues" evidence="1">
    <location>
        <begin position="17"/>
        <end position="27"/>
    </location>
</feature>
<feature type="domain" description="NACHT-NTPase sigma" evidence="2">
    <location>
        <begin position="229"/>
        <end position="268"/>
    </location>
</feature>
<dbReference type="AlphaFoldDB" id="A0AAJ0HBA4"/>
<dbReference type="EMBL" id="JAUIQD010000006">
    <property type="protein sequence ID" value="KAK3346449.1"/>
    <property type="molecule type" value="Genomic_DNA"/>
</dbReference>
<sequence length="272" mass="28754">MDFFRGLRLNIGKPQPSGVSDTNTSKRAPSVRITSPSVRTPSPSVKIPAPPKTTSVNTSSTIPGASITTTISKAIVALDAAVKSHDIVKTDEGLPETFHKASLGLPNIKEALETAQDHLPKHGLAAHQSSISSLEACEAKAHLSQGILERVARAPEASRPRRYQAAVRQVGKGETVEALVIGMMQDICDLAKDSVLESEMEDQIKEFCEMIEELGAMEPSVPDEQSGNTFSNFGSGKQFNSLGGTQNNNTGSGNQFPGASFGGTVHFGSNPS</sequence>
<proteinExistence type="predicted"/>
<gene>
    <name evidence="4" type="ORF">B0T25DRAFT_552028</name>
</gene>
<dbReference type="Pfam" id="PF17107">
    <property type="entry name" value="SesA"/>
    <property type="match status" value="1"/>
</dbReference>
<keyword evidence="5" id="KW-1185">Reference proteome</keyword>